<comment type="caution">
    <text evidence="1">Lacks conserved residue(s) required for the propagation of feature annotation.</text>
</comment>
<keyword evidence="3" id="KW-0812">Transmembrane</keyword>
<dbReference type="PROSITE" id="PS00022">
    <property type="entry name" value="EGF_1"/>
    <property type="match status" value="1"/>
</dbReference>
<dbReference type="OrthoDB" id="6242581at2759"/>
<name>A0A075AJ03_OPIVI</name>
<dbReference type="Gene3D" id="2.10.25.10">
    <property type="entry name" value="Laminin"/>
    <property type="match status" value="1"/>
</dbReference>
<dbReference type="SUPFAM" id="SSF57196">
    <property type="entry name" value="EGF/Laminin"/>
    <property type="match status" value="1"/>
</dbReference>
<feature type="region of interest" description="Disordered" evidence="2">
    <location>
        <begin position="241"/>
        <end position="268"/>
    </location>
</feature>
<protein>
    <recommendedName>
        <fullName evidence="4">EGF-like domain-containing protein</fullName>
    </recommendedName>
</protein>
<dbReference type="InterPro" id="IPR000742">
    <property type="entry name" value="EGF"/>
</dbReference>
<organism evidence="5 6">
    <name type="scientific">Opisthorchis viverrini</name>
    <name type="common">Southeast Asian liver fluke</name>
    <dbReference type="NCBI Taxonomy" id="6198"/>
    <lineage>
        <taxon>Eukaryota</taxon>
        <taxon>Metazoa</taxon>
        <taxon>Spiralia</taxon>
        <taxon>Lophotrochozoa</taxon>
        <taxon>Platyhelminthes</taxon>
        <taxon>Trematoda</taxon>
        <taxon>Digenea</taxon>
        <taxon>Opisthorchiida</taxon>
        <taxon>Opisthorchiata</taxon>
        <taxon>Opisthorchiidae</taxon>
        <taxon>Opisthorchis</taxon>
    </lineage>
</organism>
<accession>A0A075AJ03</accession>
<sequence length="417" mass="46401">MNETAANHTKVPDYCQFHACFNNGQCFIIDPNSGQAACQCPQEFTGKFCEVTARKTFICSQLGLCKPFGPYIFGVGITTFLCSAVILVYFIMRCCYSFCQPLQNQTSSILVNNAANTQKVVDSHRLKQSGTPLNQQYGRRFVPAQIRAVPTSHASSSRTCLRAIQRRQKRLIAVKYGAIRPAPLKREMSGVANHISYDPSFGTPTPLNGIRNGIFEQNAGGQWGFTRSQFRRAITRPIILRPSEKPYSNETSSETESGQTPTSNRPTTQAISTSIKYLQMQPTISYANNISDFGFSNLSYCSQRANGSNCGLVLHPPFVLPSHTTGFNWPPVISHNPSPCLRTKPDDFVSNQCHCLKQSEKTAHSMLINKHMPWQHSLCARHIAHQITSGQVNGFKPPVVDHSHRDDGEAYENFAML</sequence>
<evidence type="ECO:0000256" key="2">
    <source>
        <dbReference type="SAM" id="MobiDB-lite"/>
    </source>
</evidence>
<evidence type="ECO:0000256" key="1">
    <source>
        <dbReference type="PROSITE-ProRule" id="PRU00076"/>
    </source>
</evidence>
<evidence type="ECO:0000256" key="3">
    <source>
        <dbReference type="SAM" id="Phobius"/>
    </source>
</evidence>
<feature type="domain" description="EGF-like" evidence="4">
    <location>
        <begin position="11"/>
        <end position="50"/>
    </location>
</feature>
<dbReference type="AlphaFoldDB" id="A0A075AJ03"/>
<evidence type="ECO:0000313" key="5">
    <source>
        <dbReference type="EMBL" id="KER32534.1"/>
    </source>
</evidence>
<keyword evidence="1" id="KW-1015">Disulfide bond</keyword>
<dbReference type="KEGG" id="ovi:T265_01411"/>
<keyword evidence="1" id="KW-0245">EGF-like domain</keyword>
<feature type="compositionally biased region" description="Polar residues" evidence="2">
    <location>
        <begin position="246"/>
        <end position="268"/>
    </location>
</feature>
<dbReference type="GeneID" id="20315599"/>
<feature type="transmembrane region" description="Helical" evidence="3">
    <location>
        <begin position="71"/>
        <end position="92"/>
    </location>
</feature>
<feature type="disulfide bond" evidence="1">
    <location>
        <begin position="40"/>
        <end position="49"/>
    </location>
</feature>
<evidence type="ECO:0000259" key="4">
    <source>
        <dbReference type="PROSITE" id="PS50026"/>
    </source>
</evidence>
<keyword evidence="3" id="KW-1133">Transmembrane helix</keyword>
<dbReference type="RefSeq" id="XP_009163701.1">
    <property type="nucleotide sequence ID" value="XM_009165437.1"/>
</dbReference>
<dbReference type="PROSITE" id="PS50026">
    <property type="entry name" value="EGF_3"/>
    <property type="match status" value="1"/>
</dbReference>
<dbReference type="Proteomes" id="UP000054324">
    <property type="component" value="Unassembled WGS sequence"/>
</dbReference>
<reference evidence="5 6" key="1">
    <citation type="submission" date="2013-11" db="EMBL/GenBank/DDBJ databases">
        <title>Opisthorchis viverrini - life in the bile duct.</title>
        <authorList>
            <person name="Young N.D."/>
            <person name="Nagarajan N."/>
            <person name="Lin S.J."/>
            <person name="Korhonen P.K."/>
            <person name="Jex A.R."/>
            <person name="Hall R.S."/>
            <person name="Safavi-Hemami H."/>
            <person name="Kaewkong W."/>
            <person name="Bertrand D."/>
            <person name="Gao S."/>
            <person name="Seet Q."/>
            <person name="Wongkham S."/>
            <person name="Teh B.T."/>
            <person name="Wongkham C."/>
            <person name="Intapan P.M."/>
            <person name="Maleewong W."/>
            <person name="Yang X."/>
            <person name="Hu M."/>
            <person name="Wang Z."/>
            <person name="Hofmann A."/>
            <person name="Sternberg P.W."/>
            <person name="Tan P."/>
            <person name="Wang J."/>
            <person name="Gasser R.B."/>
        </authorList>
    </citation>
    <scope>NUCLEOTIDE SEQUENCE [LARGE SCALE GENOMIC DNA]</scope>
</reference>
<dbReference type="EMBL" id="KL596633">
    <property type="protein sequence ID" value="KER32534.1"/>
    <property type="molecule type" value="Genomic_DNA"/>
</dbReference>
<keyword evidence="3" id="KW-0472">Membrane</keyword>
<gene>
    <name evidence="5" type="ORF">T265_01411</name>
</gene>
<evidence type="ECO:0000313" key="6">
    <source>
        <dbReference type="Proteomes" id="UP000054324"/>
    </source>
</evidence>
<proteinExistence type="predicted"/>
<keyword evidence="6" id="KW-1185">Reference proteome</keyword>
<dbReference type="CTD" id="20315599"/>